<dbReference type="Proteomes" id="UP001190700">
    <property type="component" value="Unassembled WGS sequence"/>
</dbReference>
<reference evidence="2 3" key="1">
    <citation type="journal article" date="2015" name="Genome Biol. Evol.">
        <title>Comparative Genomics of a Bacterivorous Green Alga Reveals Evolutionary Causalities and Consequences of Phago-Mixotrophic Mode of Nutrition.</title>
        <authorList>
            <person name="Burns J.A."/>
            <person name="Paasch A."/>
            <person name="Narechania A."/>
            <person name="Kim E."/>
        </authorList>
    </citation>
    <scope>NUCLEOTIDE SEQUENCE [LARGE SCALE GENOMIC DNA]</scope>
    <source>
        <strain evidence="2 3">PLY_AMNH</strain>
    </source>
</reference>
<dbReference type="PANTHER" id="PTHR46546">
    <property type="entry name" value="SHEWANELLA-LIKE PROTEIN PHOSPHATASE 1"/>
    <property type="match status" value="1"/>
</dbReference>
<evidence type="ECO:0000313" key="3">
    <source>
        <dbReference type="Proteomes" id="UP001190700"/>
    </source>
</evidence>
<proteinExistence type="predicted"/>
<dbReference type="PANTHER" id="PTHR46546:SF4">
    <property type="entry name" value="SHEWANELLA-LIKE PROTEIN PHOSPHATASE 1"/>
    <property type="match status" value="1"/>
</dbReference>
<accession>A0AAE0GH73</accession>
<dbReference type="Pfam" id="PF00149">
    <property type="entry name" value="Metallophos"/>
    <property type="match status" value="1"/>
</dbReference>
<dbReference type="SUPFAM" id="SSF56300">
    <property type="entry name" value="Metallo-dependent phosphatases"/>
    <property type="match status" value="1"/>
</dbReference>
<organism evidence="2 3">
    <name type="scientific">Cymbomonas tetramitiformis</name>
    <dbReference type="NCBI Taxonomy" id="36881"/>
    <lineage>
        <taxon>Eukaryota</taxon>
        <taxon>Viridiplantae</taxon>
        <taxon>Chlorophyta</taxon>
        <taxon>Pyramimonadophyceae</taxon>
        <taxon>Pyramimonadales</taxon>
        <taxon>Pyramimonadaceae</taxon>
        <taxon>Cymbomonas</taxon>
    </lineage>
</organism>
<comment type="caution">
    <text evidence="2">The sequence shown here is derived from an EMBL/GenBank/DDBJ whole genome shotgun (WGS) entry which is preliminary data.</text>
</comment>
<name>A0AAE0GH73_9CHLO</name>
<feature type="domain" description="Calcineurin-like phosphoesterase" evidence="1">
    <location>
        <begin position="69"/>
        <end position="200"/>
    </location>
</feature>
<dbReference type="EMBL" id="LGRX02006125">
    <property type="protein sequence ID" value="KAK3277386.1"/>
    <property type="molecule type" value="Genomic_DNA"/>
</dbReference>
<dbReference type="AlphaFoldDB" id="A0AAE0GH73"/>
<gene>
    <name evidence="2" type="ORF">CYMTET_14602</name>
</gene>
<protein>
    <recommendedName>
        <fullName evidence="1">Calcineurin-like phosphoesterase domain-containing protein</fullName>
    </recommendedName>
</protein>
<dbReference type="Gene3D" id="3.60.21.10">
    <property type="match status" value="1"/>
</dbReference>
<dbReference type="GO" id="GO:0016787">
    <property type="term" value="F:hydrolase activity"/>
    <property type="evidence" value="ECO:0007669"/>
    <property type="project" value="InterPro"/>
</dbReference>
<keyword evidence="3" id="KW-1185">Reference proteome</keyword>
<dbReference type="InterPro" id="IPR029052">
    <property type="entry name" value="Metallo-depent_PP-like"/>
</dbReference>
<evidence type="ECO:0000259" key="1">
    <source>
        <dbReference type="Pfam" id="PF00149"/>
    </source>
</evidence>
<sequence>MSLTTCGKVQKRCRFGDNQPNVFKLGICRNQSALGSQLSKSLGRRIAIGISCSAIQRPQAPLHVQAPGRVVAVGDLHGDIQQALRALKLAEVINQDATRAEGNIHWVGGNCHLVQTGDLLDRGNDEIALLGLFQKLGHEAEEAGGAIHVLTGNHEILNVSGDFRYVTPGAFQESDLFAEKLAEDFGSACTTLGITEKHQMKDMRMRRLKERPEDVDEYGTYLKRIGLYAPGGLVATQLANHPVVLVVNNTLFVHGGLQPNHVRYGLRRLNGAVGSWMRGEELDERTSFGVYLGTGSRDSAVWDRTYSMEDMNLLERTKAARLIQQVLEAAAQECEIPQIKRMVVGHTVQCQGVNSVLEDTVWRIDVGTSRGVLGVEPQVLEIADDQVRVLRYSMSEAAALERNQQWFEYKMKAVNPDIQPVNVHLDQEGYRNRTIHLLLQLTLVIYEC</sequence>
<evidence type="ECO:0000313" key="2">
    <source>
        <dbReference type="EMBL" id="KAK3277386.1"/>
    </source>
</evidence>
<dbReference type="InterPro" id="IPR004843">
    <property type="entry name" value="Calcineurin-like_PHP"/>
</dbReference>